<evidence type="ECO:0000256" key="3">
    <source>
        <dbReference type="SAM" id="SignalP"/>
    </source>
</evidence>
<accession>A0ABU8W2C1</accession>
<feature type="chain" id="PRO_5045766405" description="Tetratricopeptide repeat protein" evidence="3">
    <location>
        <begin position="24"/>
        <end position="302"/>
    </location>
</feature>
<comment type="caution">
    <text evidence="4">The sequence shown here is derived from an EMBL/GenBank/DDBJ whole genome shotgun (WGS) entry which is preliminary data.</text>
</comment>
<sequence>MYKRLVIQLGLVLALAVPVAALAQADTHPLRTNEPTIDDIYKAASSGRLREADEMIGKVLAAHPGSGKAHFVHAELLAKEGNLAAARSEFAKANELAPGLPFARPEAVAGLAERLDASKPPRAAAGTSTGLQSPSLAAPESAPGMGAPAKLGILALLIAAGVFVFRRLGRARAAAAGPNTNYAAGPGAPSYANGPTGYAQNAPVNPASYAPAPAPGGLPGGLGGALMTGAAMGLGAVAVEEAVRHFSHRDGRSSDLERHPSGPSTFGDNLGPDTSADMGGNDFGIQDAGSWDSGTDNSGSDW</sequence>
<keyword evidence="5" id="KW-1185">Reference proteome</keyword>
<feature type="transmembrane region" description="Helical" evidence="2">
    <location>
        <begin position="145"/>
        <end position="165"/>
    </location>
</feature>
<proteinExistence type="predicted"/>
<keyword evidence="2" id="KW-1133">Transmembrane helix</keyword>
<gene>
    <name evidence="4" type="ORF">WKW80_17455</name>
</gene>
<dbReference type="Gene3D" id="1.25.40.10">
    <property type="entry name" value="Tetratricopeptide repeat domain"/>
    <property type="match status" value="1"/>
</dbReference>
<reference evidence="4 5" key="1">
    <citation type="submission" date="2024-03" db="EMBL/GenBank/DDBJ databases">
        <title>Novel species of the genus Variovorax.</title>
        <authorList>
            <person name="Liu Q."/>
            <person name="Xin Y.-H."/>
        </authorList>
    </citation>
    <scope>NUCLEOTIDE SEQUENCE [LARGE SCALE GENOMIC DNA]</scope>
    <source>
        <strain evidence="4 5">KACC 18501</strain>
    </source>
</reference>
<evidence type="ECO:0000256" key="1">
    <source>
        <dbReference type="SAM" id="MobiDB-lite"/>
    </source>
</evidence>
<feature type="compositionally biased region" description="Basic and acidic residues" evidence="1">
    <location>
        <begin position="248"/>
        <end position="260"/>
    </location>
</feature>
<dbReference type="RefSeq" id="WP_340364841.1">
    <property type="nucleotide sequence ID" value="NZ_JBBKZV010000010.1"/>
</dbReference>
<keyword evidence="2" id="KW-0472">Membrane</keyword>
<dbReference type="Proteomes" id="UP001363010">
    <property type="component" value="Unassembled WGS sequence"/>
</dbReference>
<feature type="region of interest" description="Disordered" evidence="1">
    <location>
        <begin position="248"/>
        <end position="302"/>
    </location>
</feature>
<keyword evidence="2" id="KW-0812">Transmembrane</keyword>
<dbReference type="SUPFAM" id="SSF48452">
    <property type="entry name" value="TPR-like"/>
    <property type="match status" value="1"/>
</dbReference>
<evidence type="ECO:0000313" key="5">
    <source>
        <dbReference type="Proteomes" id="UP001363010"/>
    </source>
</evidence>
<evidence type="ECO:0000256" key="2">
    <source>
        <dbReference type="SAM" id="Phobius"/>
    </source>
</evidence>
<dbReference type="EMBL" id="JBBKZV010000010">
    <property type="protein sequence ID" value="MEJ8823803.1"/>
    <property type="molecule type" value="Genomic_DNA"/>
</dbReference>
<feature type="compositionally biased region" description="Polar residues" evidence="1">
    <location>
        <begin position="126"/>
        <end position="135"/>
    </location>
</feature>
<evidence type="ECO:0000313" key="4">
    <source>
        <dbReference type="EMBL" id="MEJ8823803.1"/>
    </source>
</evidence>
<feature type="signal peptide" evidence="3">
    <location>
        <begin position="1"/>
        <end position="23"/>
    </location>
</feature>
<organism evidence="4 5">
    <name type="scientific">Variovorax humicola</name>
    <dbReference type="NCBI Taxonomy" id="1769758"/>
    <lineage>
        <taxon>Bacteria</taxon>
        <taxon>Pseudomonadati</taxon>
        <taxon>Pseudomonadota</taxon>
        <taxon>Betaproteobacteria</taxon>
        <taxon>Burkholderiales</taxon>
        <taxon>Comamonadaceae</taxon>
        <taxon>Variovorax</taxon>
    </lineage>
</organism>
<name>A0ABU8W2C1_9BURK</name>
<keyword evidence="3" id="KW-0732">Signal</keyword>
<feature type="region of interest" description="Disordered" evidence="1">
    <location>
        <begin position="118"/>
        <end position="142"/>
    </location>
</feature>
<protein>
    <recommendedName>
        <fullName evidence="6">Tetratricopeptide repeat protein</fullName>
    </recommendedName>
</protein>
<dbReference type="InterPro" id="IPR011990">
    <property type="entry name" value="TPR-like_helical_dom_sf"/>
</dbReference>
<evidence type="ECO:0008006" key="6">
    <source>
        <dbReference type="Google" id="ProtNLM"/>
    </source>
</evidence>
<feature type="compositionally biased region" description="Polar residues" evidence="1">
    <location>
        <begin position="292"/>
        <end position="302"/>
    </location>
</feature>